<feature type="transmembrane region" description="Helical" evidence="1">
    <location>
        <begin position="212"/>
        <end position="231"/>
    </location>
</feature>
<organism evidence="2 3">
    <name type="scientific">Candidatus Abawacabacteria bacterium RIFCSPHIGHO2_01_FULL_46_8</name>
    <dbReference type="NCBI Taxonomy" id="1817815"/>
    <lineage>
        <taxon>Bacteria</taxon>
        <taxon>Candidatus Abawacaibacteriota</taxon>
    </lineage>
</organism>
<evidence type="ECO:0000256" key="1">
    <source>
        <dbReference type="SAM" id="Phobius"/>
    </source>
</evidence>
<feature type="transmembrane region" description="Helical" evidence="1">
    <location>
        <begin position="237"/>
        <end position="254"/>
    </location>
</feature>
<evidence type="ECO:0000313" key="3">
    <source>
        <dbReference type="Proteomes" id="UP000177521"/>
    </source>
</evidence>
<name>A0A1F4XK22_9BACT</name>
<gene>
    <name evidence="2" type="ORF">A2788_01540</name>
</gene>
<dbReference type="AlphaFoldDB" id="A0A1F4XK22"/>
<dbReference type="Proteomes" id="UP000177521">
    <property type="component" value="Unassembled WGS sequence"/>
</dbReference>
<feature type="transmembrane region" description="Helical" evidence="1">
    <location>
        <begin position="28"/>
        <end position="52"/>
    </location>
</feature>
<keyword evidence="1" id="KW-1133">Transmembrane helix</keyword>
<feature type="transmembrane region" description="Helical" evidence="1">
    <location>
        <begin position="261"/>
        <end position="281"/>
    </location>
</feature>
<keyword evidence="1" id="KW-0812">Transmembrane</keyword>
<protein>
    <recommendedName>
        <fullName evidence="4">Glycerophosphoryl diester phosphodiesterase membrane domain-containing protein</fullName>
    </recommendedName>
</protein>
<reference evidence="2 3" key="1">
    <citation type="journal article" date="2016" name="Nat. Commun.">
        <title>Thousands of microbial genomes shed light on interconnected biogeochemical processes in an aquifer system.</title>
        <authorList>
            <person name="Anantharaman K."/>
            <person name="Brown C.T."/>
            <person name="Hug L.A."/>
            <person name="Sharon I."/>
            <person name="Castelle C.J."/>
            <person name="Probst A.J."/>
            <person name="Thomas B.C."/>
            <person name="Singh A."/>
            <person name="Wilkins M.J."/>
            <person name="Karaoz U."/>
            <person name="Brodie E.L."/>
            <person name="Williams K.H."/>
            <person name="Hubbard S.S."/>
            <person name="Banfield J.F."/>
        </authorList>
    </citation>
    <scope>NUCLEOTIDE SEQUENCE [LARGE SCALE GENOMIC DNA]</scope>
</reference>
<accession>A0A1F4XK22</accession>
<comment type="caution">
    <text evidence="2">The sequence shown here is derived from an EMBL/GenBank/DDBJ whole genome shotgun (WGS) entry which is preliminary data.</text>
</comment>
<evidence type="ECO:0008006" key="4">
    <source>
        <dbReference type="Google" id="ProtNLM"/>
    </source>
</evidence>
<sequence>MSKDKQKKPSKIRGIVREAWQITAKNRVLHTFGVIAATLTLLVGLVYMLFRIEYFFPHLVPGLSFFSLENLFYYLTYYPSLTLAFLGLAAIVFLAYLTLPVWCEAALIATIARIREGQAKDYSFGRASSFGLQSFLPLFEFEALTVVFDITRSFTILLLIWRYFGPTLLWQSTPLIIFILLVIFLISIALIYSRYNIVLHHGEVFKSIIKSLTLVTFYLGETMILLALVLLIGIRTIINFVLVFAVPVGFVALLSYLVQSLALWLSLLIAIGVGLVVFIFVVRIAAALQIFVTAVWTIAFLELSSRKDHLLLEEK</sequence>
<proteinExistence type="predicted"/>
<keyword evidence="1" id="KW-0472">Membrane</keyword>
<evidence type="ECO:0000313" key="2">
    <source>
        <dbReference type="EMBL" id="OGC81989.1"/>
    </source>
</evidence>
<feature type="transmembrane region" description="Helical" evidence="1">
    <location>
        <begin position="72"/>
        <end position="97"/>
    </location>
</feature>
<dbReference type="EMBL" id="MEWS01000026">
    <property type="protein sequence ID" value="OGC81989.1"/>
    <property type="molecule type" value="Genomic_DNA"/>
</dbReference>
<feature type="transmembrane region" description="Helical" evidence="1">
    <location>
        <begin position="170"/>
        <end position="192"/>
    </location>
</feature>